<keyword evidence="1" id="KW-1133">Transmembrane helix</keyword>
<dbReference type="AlphaFoldDB" id="A0A9D2CQK0"/>
<keyword evidence="1" id="KW-0472">Membrane</keyword>
<dbReference type="EMBL" id="DXCN01000042">
    <property type="protein sequence ID" value="HIY95130.1"/>
    <property type="molecule type" value="Genomic_DNA"/>
</dbReference>
<reference evidence="2" key="1">
    <citation type="journal article" date="2021" name="PeerJ">
        <title>Extensive microbial diversity within the chicken gut microbiome revealed by metagenomics and culture.</title>
        <authorList>
            <person name="Gilroy R."/>
            <person name="Ravi A."/>
            <person name="Getino M."/>
            <person name="Pursley I."/>
            <person name="Horton D.L."/>
            <person name="Alikhan N.F."/>
            <person name="Baker D."/>
            <person name="Gharbi K."/>
            <person name="Hall N."/>
            <person name="Watson M."/>
            <person name="Adriaenssens E.M."/>
            <person name="Foster-Nyarko E."/>
            <person name="Jarju S."/>
            <person name="Secka A."/>
            <person name="Antonio M."/>
            <person name="Oren A."/>
            <person name="Chaudhuri R.R."/>
            <person name="La Ragione R."/>
            <person name="Hildebrand F."/>
            <person name="Pallen M.J."/>
        </authorList>
    </citation>
    <scope>NUCLEOTIDE SEQUENCE</scope>
    <source>
        <strain evidence="2">ChiHjej12B11-9195</strain>
    </source>
</reference>
<comment type="caution">
    <text evidence="2">The sequence shown here is derived from an EMBL/GenBank/DDBJ whole genome shotgun (WGS) entry which is preliminary data.</text>
</comment>
<evidence type="ECO:0000313" key="2">
    <source>
        <dbReference type="EMBL" id="HIY95130.1"/>
    </source>
</evidence>
<evidence type="ECO:0000313" key="3">
    <source>
        <dbReference type="Proteomes" id="UP000824134"/>
    </source>
</evidence>
<accession>A0A9D2CQK0</accession>
<evidence type="ECO:0000256" key="1">
    <source>
        <dbReference type="SAM" id="Phobius"/>
    </source>
</evidence>
<proteinExistence type="predicted"/>
<name>A0A9D2CQK0_9MICC</name>
<reference evidence="2" key="2">
    <citation type="submission" date="2021-04" db="EMBL/GenBank/DDBJ databases">
        <authorList>
            <person name="Gilroy R."/>
        </authorList>
    </citation>
    <scope>NUCLEOTIDE SEQUENCE</scope>
    <source>
        <strain evidence="2">ChiHjej12B11-9195</strain>
    </source>
</reference>
<gene>
    <name evidence="2" type="ORF">H9821_05640</name>
</gene>
<organism evidence="2 3">
    <name type="scientific">Candidatus Rothia avicola</name>
    <dbReference type="NCBI Taxonomy" id="2840478"/>
    <lineage>
        <taxon>Bacteria</taxon>
        <taxon>Bacillati</taxon>
        <taxon>Actinomycetota</taxon>
        <taxon>Actinomycetes</taxon>
        <taxon>Micrococcales</taxon>
        <taxon>Micrococcaceae</taxon>
        <taxon>Rothia</taxon>
    </lineage>
</organism>
<sequence>MARRRNNDISPEEFRELIREINKRMIIAGLIVIGVGLAIIGLMTLAYGG</sequence>
<keyword evidence="1" id="KW-0812">Transmembrane</keyword>
<feature type="transmembrane region" description="Helical" evidence="1">
    <location>
        <begin position="25"/>
        <end position="47"/>
    </location>
</feature>
<dbReference type="Proteomes" id="UP000824134">
    <property type="component" value="Unassembled WGS sequence"/>
</dbReference>
<protein>
    <submittedName>
        <fullName evidence="2">ERF4 family protein</fullName>
    </submittedName>
</protein>